<feature type="transmembrane region" description="Helical" evidence="2">
    <location>
        <begin position="69"/>
        <end position="95"/>
    </location>
</feature>
<dbReference type="PANTHER" id="PTHR42736:SF1">
    <property type="entry name" value="PROTEIN-GLUTAMINE GAMMA-GLUTAMYLTRANSFERASE"/>
    <property type="match status" value="1"/>
</dbReference>
<proteinExistence type="predicted"/>
<dbReference type="PANTHER" id="PTHR42736">
    <property type="entry name" value="PROTEIN-GLUTAMINE GAMMA-GLUTAMYLTRANSFERASE"/>
    <property type="match status" value="1"/>
</dbReference>
<dbReference type="SMART" id="SM00460">
    <property type="entry name" value="TGc"/>
    <property type="match status" value="1"/>
</dbReference>
<protein>
    <submittedName>
        <fullName evidence="5">Putative RDD family membrane protein YckC</fullName>
    </submittedName>
</protein>
<name>A0A841H803_9BACT</name>
<feature type="signal peptide" evidence="3">
    <location>
        <begin position="1"/>
        <end position="23"/>
    </location>
</feature>
<evidence type="ECO:0000256" key="1">
    <source>
        <dbReference type="SAM" id="MobiDB-lite"/>
    </source>
</evidence>
<organism evidence="5 6">
    <name type="scientific">Longimicrobium terrae</name>
    <dbReference type="NCBI Taxonomy" id="1639882"/>
    <lineage>
        <taxon>Bacteria</taxon>
        <taxon>Pseudomonadati</taxon>
        <taxon>Gemmatimonadota</taxon>
        <taxon>Longimicrobiia</taxon>
        <taxon>Longimicrobiales</taxon>
        <taxon>Longimicrobiaceae</taxon>
        <taxon>Longimicrobium</taxon>
    </lineage>
</organism>
<dbReference type="SUPFAM" id="SSF54001">
    <property type="entry name" value="Cysteine proteinases"/>
    <property type="match status" value="1"/>
</dbReference>
<sequence>MTAAQLHRRLTAGMGLAALAAYAAGAGWTADVGIAGAALGAAVVRPPSARWSALIERGTRILIVGLCAWMLYVAFVLSADFMPAVMAMLLLLLGGESLRSLETRNDGRLYLLSFALLVAATAFYPGLPFAAAFVAFIVLATLAMMAGHLRRQAERFHAPDVRVSRRMAGAMAALSAVTLTVAVGLFILFPRLPRTWNVQGRSGDGEVMAGFSDEVRLGQLGGRLSSNPEVALRVEFADSVPANAERMHWRGRSFDHFDGVRWSRTRGLPGPAMPGPAYLARWGGTSRRARIFGGPSGAEVLFGPHPVLAVQARSAIRAFQEPSGDVLYFGSDVPVYTVLYGPEAPPDGRLRAARRPDSRLLNPYLQTPAFTPAMKRLADSLTGPYADRLDKARSVERYFRQNFGYTLDLPRTRDEGTLEGFIFRRRQAHCEYFSTAMVMLMRTAGIPARNVTGFLGGEWNQTGGYLAVTGNDAHSWVEVWFSGLGWVTFDPTPPSRDDLVNRETGEAWAWPLRFWFDGMEHRWYRWVLDYDLDKQLGMARRLGDLFERDRERAFGDDGKRAPFRAPPMLPVAIAIGVAAAAAIWMRRGRSGPRSPEQRVYLALRRVYARMGMDGGGPLDFAERLARAAAPGWRPAGEVVRLYLRARFAGEDIGDAGRTRMRAALAEARAELRAARRDRSGSVTGGPAASSSPPRDREHAGV</sequence>
<evidence type="ECO:0000256" key="2">
    <source>
        <dbReference type="SAM" id="Phobius"/>
    </source>
</evidence>
<dbReference type="Pfam" id="PF01841">
    <property type="entry name" value="Transglut_core"/>
    <property type="match status" value="1"/>
</dbReference>
<dbReference type="AlphaFoldDB" id="A0A841H803"/>
<dbReference type="Proteomes" id="UP000582837">
    <property type="component" value="Unassembled WGS sequence"/>
</dbReference>
<keyword evidence="3" id="KW-0732">Signal</keyword>
<keyword evidence="2" id="KW-1133">Transmembrane helix</keyword>
<feature type="transmembrane region" description="Helical" evidence="2">
    <location>
        <begin position="170"/>
        <end position="189"/>
    </location>
</feature>
<keyword evidence="2" id="KW-0472">Membrane</keyword>
<keyword evidence="6" id="KW-1185">Reference proteome</keyword>
<dbReference type="RefSeq" id="WP_170033652.1">
    <property type="nucleotide sequence ID" value="NZ_JABDTL010000001.1"/>
</dbReference>
<feature type="region of interest" description="Disordered" evidence="1">
    <location>
        <begin position="672"/>
        <end position="701"/>
    </location>
</feature>
<dbReference type="EMBL" id="JACHIA010000034">
    <property type="protein sequence ID" value="MBB6073966.1"/>
    <property type="molecule type" value="Genomic_DNA"/>
</dbReference>
<comment type="caution">
    <text evidence="5">The sequence shown here is derived from an EMBL/GenBank/DDBJ whole genome shotgun (WGS) entry which is preliminary data.</text>
</comment>
<evidence type="ECO:0000256" key="3">
    <source>
        <dbReference type="SAM" id="SignalP"/>
    </source>
</evidence>
<dbReference type="InterPro" id="IPR038765">
    <property type="entry name" value="Papain-like_cys_pep_sf"/>
</dbReference>
<evidence type="ECO:0000313" key="6">
    <source>
        <dbReference type="Proteomes" id="UP000582837"/>
    </source>
</evidence>
<dbReference type="InterPro" id="IPR002931">
    <property type="entry name" value="Transglutaminase-like"/>
</dbReference>
<dbReference type="Pfam" id="PF11992">
    <property type="entry name" value="TgpA_N"/>
    <property type="match status" value="1"/>
</dbReference>
<feature type="domain" description="Transglutaminase-like" evidence="4">
    <location>
        <begin position="422"/>
        <end position="493"/>
    </location>
</feature>
<evidence type="ECO:0000259" key="4">
    <source>
        <dbReference type="SMART" id="SM00460"/>
    </source>
</evidence>
<dbReference type="InterPro" id="IPR021878">
    <property type="entry name" value="TgpA_N"/>
</dbReference>
<dbReference type="Gene3D" id="3.10.620.30">
    <property type="match status" value="1"/>
</dbReference>
<feature type="transmembrane region" description="Helical" evidence="2">
    <location>
        <begin position="107"/>
        <end position="124"/>
    </location>
</feature>
<accession>A0A841H803</accession>
<keyword evidence="2" id="KW-0812">Transmembrane</keyword>
<dbReference type="InterPro" id="IPR052901">
    <property type="entry name" value="Bact_TGase-like"/>
</dbReference>
<reference evidence="5 6" key="1">
    <citation type="submission" date="2020-08" db="EMBL/GenBank/DDBJ databases">
        <title>Genomic Encyclopedia of Type Strains, Phase IV (KMG-IV): sequencing the most valuable type-strain genomes for metagenomic binning, comparative biology and taxonomic classification.</title>
        <authorList>
            <person name="Goeker M."/>
        </authorList>
    </citation>
    <scope>NUCLEOTIDE SEQUENCE [LARGE SCALE GENOMIC DNA]</scope>
    <source>
        <strain evidence="5 6">DSM 29007</strain>
    </source>
</reference>
<feature type="transmembrane region" description="Helical" evidence="2">
    <location>
        <begin position="130"/>
        <end position="149"/>
    </location>
</feature>
<evidence type="ECO:0000313" key="5">
    <source>
        <dbReference type="EMBL" id="MBB6073966.1"/>
    </source>
</evidence>
<gene>
    <name evidence="5" type="ORF">HNQ61_005647</name>
</gene>
<feature type="chain" id="PRO_5032863243" evidence="3">
    <location>
        <begin position="24"/>
        <end position="701"/>
    </location>
</feature>